<organism evidence="1 2">
    <name type="scientific">Proteiniborus ethanoligenes</name>
    <dbReference type="NCBI Taxonomy" id="415015"/>
    <lineage>
        <taxon>Bacteria</taxon>
        <taxon>Bacillati</taxon>
        <taxon>Bacillota</taxon>
        <taxon>Clostridia</taxon>
        <taxon>Eubacteriales</taxon>
        <taxon>Proteiniborus</taxon>
    </lineage>
</organism>
<name>A0A1H3LZU5_9FIRM</name>
<dbReference type="EMBL" id="FNQE01000005">
    <property type="protein sequence ID" value="SDY69534.1"/>
    <property type="molecule type" value="Genomic_DNA"/>
</dbReference>
<keyword evidence="2" id="KW-1185">Reference proteome</keyword>
<sequence length="41" mass="4912">MVDIDFGLDLFSVDRQKAKELFDKYMNQNNKDQCLDDEEKI</sequence>
<dbReference type="Proteomes" id="UP000198625">
    <property type="component" value="Unassembled WGS sequence"/>
</dbReference>
<reference evidence="1 2" key="1">
    <citation type="submission" date="2016-10" db="EMBL/GenBank/DDBJ databases">
        <authorList>
            <person name="de Groot N.N."/>
        </authorList>
    </citation>
    <scope>NUCLEOTIDE SEQUENCE [LARGE SCALE GENOMIC DNA]</scope>
    <source>
        <strain evidence="1 2">DSM 21650</strain>
    </source>
</reference>
<dbReference type="STRING" id="415015.SAMN05660462_00662"/>
<proteinExistence type="predicted"/>
<accession>A0A1H3LZU5</accession>
<dbReference type="RefSeq" id="WP_280140102.1">
    <property type="nucleotide sequence ID" value="NZ_FNQE01000005.1"/>
</dbReference>
<evidence type="ECO:0000313" key="1">
    <source>
        <dbReference type="EMBL" id="SDY69534.1"/>
    </source>
</evidence>
<dbReference type="AlphaFoldDB" id="A0A1H3LZU5"/>
<protein>
    <submittedName>
        <fullName evidence="1">Uncharacterized protein</fullName>
    </submittedName>
</protein>
<evidence type="ECO:0000313" key="2">
    <source>
        <dbReference type="Proteomes" id="UP000198625"/>
    </source>
</evidence>
<gene>
    <name evidence="1" type="ORF">SAMN05660462_00662</name>
</gene>